<evidence type="ECO:0000313" key="1">
    <source>
        <dbReference type="EMBL" id="ENZ82847.1"/>
    </source>
</evidence>
<keyword evidence="2" id="KW-1185">Reference proteome</keyword>
<evidence type="ECO:0000313" key="2">
    <source>
        <dbReference type="Proteomes" id="UP000013063"/>
    </source>
</evidence>
<dbReference type="OrthoDB" id="9796370at2"/>
<dbReference type="eggNOG" id="COG3093">
    <property type="taxonomic scope" value="Bacteria"/>
</dbReference>
<dbReference type="RefSeq" id="WP_004616622.1">
    <property type="nucleotide sequence ID" value="NZ_APMP01000004.1"/>
</dbReference>
<reference evidence="1 2" key="1">
    <citation type="journal article" date="2013" name="Genome Announc.">
        <title>Draft Genome Sequence for Caulobacter sp. Strain OR37, a Bacterium Tolerant to Heavy Metals.</title>
        <authorList>
            <person name="Utturkar S.M."/>
            <person name="Bollmann A."/>
            <person name="Brzoska R.M."/>
            <person name="Klingeman D.M."/>
            <person name="Epstein S.E."/>
            <person name="Palumbo A.V."/>
            <person name="Brown S.D."/>
        </authorList>
    </citation>
    <scope>NUCLEOTIDE SEQUENCE [LARGE SCALE GENOMIC DNA]</scope>
    <source>
        <strain evidence="1 2">OR37</strain>
    </source>
</reference>
<sequence length="1246" mass="138443">MKWITARHLETWAGTTQGPSSLPGLVGALIRATVSDISHYRFPEGDKGRVRGFDGVVETAVTSPFVPDGRSIWEFGAEKAISTKARKDFETRSKEIDEDKRKTMTFVFVTPQTWDTPTVKLHDFVDALKAEYVWKDVRLIDGVQLETWLEERPAVASKWARQVIGNYPKDGALSTDEYWEFYSRRFDPPLTEDVILAGRERAAETLIQALLGDPSRYPLIADSPSEVIAFAVAAIRRAPDDKRQHLEARTLVPRTDDAARQLLAYKDLVFLPTEAAMPMSGALASAGPTVIALGQDQPGRREAVLPRPTVQEMATALKTMGFEGQQGRDLARTISRSVTILARRKPAENIEPPRWAQKGRELLPAMLAGSWNTDQESDRDRLGDLNEPGSYIDLMRTLQPLLAEQDPFIEREHPIWLTRAPVDAFVQLGKWLTQDDLERFEKVATAVFSEVAAPSDDAFAPVEDSYSHSRFLRKGMAQTLLQIALLHEEAHLDVPHKTPQAYVDDLISNLPGLKADASLMASLRDELIVLAEAAPDPFLEALEHLLEGEQPKALALFAESGDTFGRSGAYTNVLWALEALAWSPDLFGRVALALTRLAEIDPGGRYANRPKSTLRSIFLLWNPGTNASWEDRRDVLEDLLATSPNVGWQLLLDILPGRQDTSLATVRPRLRDGGGDRETMTHGLLAQCTRYVTATLIDQAGASAERWVALIRRLVDLPPDHRALAFERLDMVRAAMSTEDRTEVWHALRKELKRHEAFASTAWAIQADELRAYQAVTSRFGTEDLVVTTRTLFTDMPMAMRDYEQAMADLKAQRQKALAALYEALGPAGVLSVVRGAPETGYDVAIAITDILKDPQDVFALFQTALKDPGLLTFARMLSGVSYHQFRDQPQSQAAWKEVILQVQGSGATPEAVADLCLHWPDTPETWAFVGELGDDVAIAYWRNKPGMRLAAGDVLEGALFYLVVGRASAALRAAYDQWDEFPTSVILRMLDALVSEVNDGRVQADTMTAFYVEGALGALDPRPDASVDVVAAREFALLPLIEHGERSLTIYRYMAESPEFFFQLIKTVFRAEGEAPSENASEAEISSATQSFRLLMNFDTLPGATDEGVDSDVLSAWVDTVRALGRENGRAPITDQYVGHALAHSTQVEPFWPGPVVAAEIERAKSEDVETGVRIERFNKRGVTTRGMDDGGQQERDLADQYAAWAAAAKSWPRTQRLLKAMEATWRHDAEREDREVRLRNARDV</sequence>
<dbReference type="AlphaFoldDB" id="R0EP66"/>
<accession>R0EP66</accession>
<gene>
    <name evidence="1" type="ORF">OR37_01041</name>
</gene>
<dbReference type="Proteomes" id="UP000013063">
    <property type="component" value="Unassembled WGS sequence"/>
</dbReference>
<dbReference type="PATRIC" id="fig|1292034.3.peg.1026"/>
<dbReference type="EMBL" id="APMP01000004">
    <property type="protein sequence ID" value="ENZ82847.1"/>
    <property type="molecule type" value="Genomic_DNA"/>
</dbReference>
<proteinExistence type="predicted"/>
<protein>
    <submittedName>
        <fullName evidence="1">Uncharacterized protein</fullName>
    </submittedName>
</protein>
<comment type="caution">
    <text evidence="1">The sequence shown here is derived from an EMBL/GenBank/DDBJ whole genome shotgun (WGS) entry which is preliminary data.</text>
</comment>
<name>R0EP66_CAUVI</name>
<organism evidence="1 2">
    <name type="scientific">Caulobacter vibrioides OR37</name>
    <dbReference type="NCBI Taxonomy" id="1292034"/>
    <lineage>
        <taxon>Bacteria</taxon>
        <taxon>Pseudomonadati</taxon>
        <taxon>Pseudomonadota</taxon>
        <taxon>Alphaproteobacteria</taxon>
        <taxon>Caulobacterales</taxon>
        <taxon>Caulobacteraceae</taxon>
        <taxon>Caulobacter</taxon>
    </lineage>
</organism>